<feature type="domain" description="Polysaccharide pyruvyl transferase" evidence="1">
    <location>
        <begin position="15"/>
        <end position="202"/>
    </location>
</feature>
<name>X0WUV6_9ZZZZ</name>
<dbReference type="Pfam" id="PF04230">
    <property type="entry name" value="PS_pyruv_trans"/>
    <property type="match status" value="1"/>
</dbReference>
<protein>
    <recommendedName>
        <fullName evidence="1">Polysaccharide pyruvyl transferase domain-containing protein</fullName>
    </recommendedName>
</protein>
<proteinExistence type="predicted"/>
<comment type="caution">
    <text evidence="2">The sequence shown here is derived from an EMBL/GenBank/DDBJ whole genome shotgun (WGS) entry which is preliminary data.</text>
</comment>
<reference evidence="2" key="1">
    <citation type="journal article" date="2014" name="Front. Microbiol.">
        <title>High frequency of phylogenetically diverse reductive dehalogenase-homologous genes in deep subseafloor sedimentary metagenomes.</title>
        <authorList>
            <person name="Kawai M."/>
            <person name="Futagami T."/>
            <person name="Toyoda A."/>
            <person name="Takaki Y."/>
            <person name="Nishi S."/>
            <person name="Hori S."/>
            <person name="Arai W."/>
            <person name="Tsubouchi T."/>
            <person name="Morono Y."/>
            <person name="Uchiyama I."/>
            <person name="Ito T."/>
            <person name="Fujiyama A."/>
            <person name="Inagaki F."/>
            <person name="Takami H."/>
        </authorList>
    </citation>
    <scope>NUCLEOTIDE SEQUENCE</scope>
    <source>
        <strain evidence="2">Expedition CK06-06</strain>
    </source>
</reference>
<organism evidence="2">
    <name type="scientific">marine sediment metagenome</name>
    <dbReference type="NCBI Taxonomy" id="412755"/>
    <lineage>
        <taxon>unclassified sequences</taxon>
        <taxon>metagenomes</taxon>
        <taxon>ecological metagenomes</taxon>
    </lineage>
</organism>
<dbReference type="PANTHER" id="PTHR36836:SF1">
    <property type="entry name" value="COLANIC ACID BIOSYNTHESIS PROTEIN WCAK"/>
    <property type="match status" value="1"/>
</dbReference>
<gene>
    <name evidence="2" type="ORF">S01H1_56188</name>
</gene>
<dbReference type="PANTHER" id="PTHR36836">
    <property type="entry name" value="COLANIC ACID BIOSYNTHESIS PROTEIN WCAK"/>
    <property type="match status" value="1"/>
</dbReference>
<dbReference type="InterPro" id="IPR007345">
    <property type="entry name" value="Polysacch_pyruvyl_Trfase"/>
</dbReference>
<dbReference type="AlphaFoldDB" id="X0WUV6"/>
<evidence type="ECO:0000259" key="1">
    <source>
        <dbReference type="Pfam" id="PF04230"/>
    </source>
</evidence>
<accession>X0WUV6</accession>
<dbReference type="EMBL" id="BARS01036569">
    <property type="protein sequence ID" value="GAG16496.1"/>
    <property type="molecule type" value="Genomic_DNA"/>
</dbReference>
<evidence type="ECO:0000313" key="2">
    <source>
        <dbReference type="EMBL" id="GAG16496.1"/>
    </source>
</evidence>
<sequence length="219" mass="24200">MKYVITGASTFGVKNMGDDAMLANLVQGINREDPNANIIFLARHPDESYDKEFDFVSLKNLDHDSKKASIGRFFYGFNKNDNTDHLIKIKQAIENADLLIIGGNSFMEIAKNSPLRGVSSYAAALAILSKFVGTPFALYGLNIVDDIKDETTIQYAKFLCTNAIAVTAREPEVIDYLSHIGVSTENVYVLGDPAFGIEANSDLNRAKEILKRSNIVLKR</sequence>